<keyword evidence="2" id="KW-1185">Reference proteome</keyword>
<accession>A0ABP7EE23</accession>
<evidence type="ECO:0000313" key="2">
    <source>
        <dbReference type="Proteomes" id="UP001500523"/>
    </source>
</evidence>
<gene>
    <name evidence="1" type="ORF">GCM10022268_26960</name>
</gene>
<dbReference type="EMBL" id="BAABBF010000006">
    <property type="protein sequence ID" value="GAA3717202.1"/>
    <property type="molecule type" value="Genomic_DNA"/>
</dbReference>
<name>A0ABP7EE23_9SPHN</name>
<comment type="caution">
    <text evidence="1">The sequence shown here is derived from an EMBL/GenBank/DDBJ whole genome shotgun (WGS) entry which is preliminary data.</text>
</comment>
<reference evidence="2" key="1">
    <citation type="journal article" date="2019" name="Int. J. Syst. Evol. Microbiol.">
        <title>The Global Catalogue of Microorganisms (GCM) 10K type strain sequencing project: providing services to taxonomists for standard genome sequencing and annotation.</title>
        <authorList>
            <consortium name="The Broad Institute Genomics Platform"/>
            <consortium name="The Broad Institute Genome Sequencing Center for Infectious Disease"/>
            <person name="Wu L."/>
            <person name="Ma J."/>
        </authorList>
    </citation>
    <scope>NUCLEOTIDE SEQUENCE [LARGE SCALE GENOMIC DNA]</scope>
    <source>
        <strain evidence="2">JCM 17498</strain>
    </source>
</reference>
<protein>
    <submittedName>
        <fullName evidence="1">Uncharacterized protein</fullName>
    </submittedName>
</protein>
<dbReference type="Proteomes" id="UP001500523">
    <property type="component" value="Unassembled WGS sequence"/>
</dbReference>
<evidence type="ECO:0000313" key="1">
    <source>
        <dbReference type="EMBL" id="GAA3717202.1"/>
    </source>
</evidence>
<organism evidence="1 2">
    <name type="scientific">Sphingomonas cynarae</name>
    <dbReference type="NCBI Taxonomy" id="930197"/>
    <lineage>
        <taxon>Bacteria</taxon>
        <taxon>Pseudomonadati</taxon>
        <taxon>Pseudomonadota</taxon>
        <taxon>Alphaproteobacteria</taxon>
        <taxon>Sphingomonadales</taxon>
        <taxon>Sphingomonadaceae</taxon>
        <taxon>Sphingomonas</taxon>
    </lineage>
</organism>
<proteinExistence type="predicted"/>
<sequence length="147" mass="14871">MIALFLALQAAAVAAPPATLPATSPLPDALERQSLPERGCAAYLWSVADRKLVAVAGADPARLRLALGGKPADLARVAQMGSGEFGLGGTGDYRLGDITARLEMTVTTRPDLTEGGGVPQGMLTIARGGADQVIVPVAGLIGCAPAR</sequence>
<dbReference type="RefSeq" id="WP_344693926.1">
    <property type="nucleotide sequence ID" value="NZ_BAABBF010000006.1"/>
</dbReference>